<name>A0A1X1PJL1_9BURK</name>
<evidence type="ECO:0000313" key="1">
    <source>
        <dbReference type="EMBL" id="ORT86835.1"/>
    </source>
</evidence>
<dbReference type="AlphaFoldDB" id="A0A1X1PJL1"/>
<gene>
    <name evidence="1" type="ORF">B7G54_10240</name>
</gene>
<reference evidence="1 2" key="1">
    <citation type="submission" date="2017-04" db="EMBL/GenBank/DDBJ databases">
        <title>Burkholderia puraquae sp. nov., a novel Burkholderia cepacia complex species from hospital setting samples.</title>
        <authorList>
            <person name="Martina P."/>
            <person name="Leguizamon M."/>
            <person name="Prieto C."/>
            <person name="Sousa S."/>
            <person name="Montanaro P."/>
            <person name="Draghi W."/>
            <person name="Staembler M."/>
            <person name="Bettiol M."/>
            <person name="Figoli C."/>
            <person name="Palau J."/>
            <person name="Alvarez F."/>
            <person name="Benetti S."/>
            <person name="Anchat E."/>
            <person name="Vescina C."/>
            <person name="Ferreras J."/>
            <person name="Lasch P."/>
            <person name="Lagares A."/>
            <person name="Zorreguieta A."/>
            <person name="Yantorno O."/>
            <person name="Bosch A."/>
        </authorList>
    </citation>
    <scope>NUCLEOTIDE SEQUENCE [LARGE SCALE GENOMIC DNA]</scope>
    <source>
        <strain evidence="1 2">CAMPA 1040</strain>
    </source>
</reference>
<organism evidence="1 2">
    <name type="scientific">Burkholderia puraquae</name>
    <dbReference type="NCBI Taxonomy" id="1904757"/>
    <lineage>
        <taxon>Bacteria</taxon>
        <taxon>Pseudomonadati</taxon>
        <taxon>Pseudomonadota</taxon>
        <taxon>Betaproteobacteria</taxon>
        <taxon>Burkholderiales</taxon>
        <taxon>Burkholderiaceae</taxon>
        <taxon>Burkholderia</taxon>
        <taxon>Burkholderia cepacia complex</taxon>
    </lineage>
</organism>
<protein>
    <submittedName>
        <fullName evidence="1">Uncharacterized protein</fullName>
    </submittedName>
</protein>
<evidence type="ECO:0000313" key="2">
    <source>
        <dbReference type="Proteomes" id="UP000193146"/>
    </source>
</evidence>
<dbReference type="EMBL" id="NBYX01000004">
    <property type="protein sequence ID" value="ORT86835.1"/>
    <property type="molecule type" value="Genomic_DNA"/>
</dbReference>
<keyword evidence="2" id="KW-1185">Reference proteome</keyword>
<proteinExistence type="predicted"/>
<sequence length="59" mass="6881">MCFAKRRRLHRNFIDEPTEEKRMLRASQPKVASRMLAAKPNAAMRRDVCRMPVTPARLA</sequence>
<dbReference type="Proteomes" id="UP000193146">
    <property type="component" value="Unassembled WGS sequence"/>
</dbReference>
<dbReference type="OrthoDB" id="8981767at2"/>
<comment type="caution">
    <text evidence="1">The sequence shown here is derived from an EMBL/GenBank/DDBJ whole genome shotgun (WGS) entry which is preliminary data.</text>
</comment>
<accession>A0A1X1PJL1</accession>